<dbReference type="eggNOG" id="COG1649">
    <property type="taxonomic scope" value="Bacteria"/>
</dbReference>
<dbReference type="AlphaFoldDB" id="I0IIZ0"/>
<evidence type="ECO:0000313" key="2">
    <source>
        <dbReference type="EMBL" id="BAM05228.1"/>
    </source>
</evidence>
<dbReference type="Gene3D" id="3.40.50.880">
    <property type="match status" value="1"/>
</dbReference>
<dbReference type="InterPro" id="IPR029062">
    <property type="entry name" value="Class_I_gatase-like"/>
</dbReference>
<organism evidence="2 3">
    <name type="scientific">Phycisphaera mikurensis (strain NBRC 102666 / KCTC 22515 / FYK2301M01)</name>
    <dbReference type="NCBI Taxonomy" id="1142394"/>
    <lineage>
        <taxon>Bacteria</taxon>
        <taxon>Pseudomonadati</taxon>
        <taxon>Planctomycetota</taxon>
        <taxon>Phycisphaerae</taxon>
        <taxon>Phycisphaerales</taxon>
        <taxon>Phycisphaeraceae</taxon>
        <taxon>Phycisphaera</taxon>
    </lineage>
</organism>
<dbReference type="Pfam" id="PF08532">
    <property type="entry name" value="Glyco_hydro_42M"/>
    <property type="match status" value="1"/>
</dbReference>
<dbReference type="CDD" id="cd03143">
    <property type="entry name" value="A4_beta-galactosidase_middle_domain"/>
    <property type="match status" value="1"/>
</dbReference>
<name>I0IIZ0_PHYMF</name>
<dbReference type="RefSeq" id="WP_014438432.1">
    <property type="nucleotide sequence ID" value="NC_017080.1"/>
</dbReference>
<proteinExistence type="predicted"/>
<dbReference type="STRING" id="1142394.PSMK_30690"/>
<dbReference type="eggNOG" id="COG1874">
    <property type="taxonomic scope" value="Bacteria"/>
</dbReference>
<reference evidence="2 3" key="1">
    <citation type="submission" date="2012-02" db="EMBL/GenBank/DDBJ databases">
        <title>Complete genome sequence of Phycisphaera mikurensis NBRC 102666.</title>
        <authorList>
            <person name="Ankai A."/>
            <person name="Hosoyama A."/>
            <person name="Terui Y."/>
            <person name="Sekine M."/>
            <person name="Fukai R."/>
            <person name="Kato Y."/>
            <person name="Nakamura S."/>
            <person name="Yamada-Narita S."/>
            <person name="Kawakoshi A."/>
            <person name="Fukunaga Y."/>
            <person name="Yamazaki S."/>
            <person name="Fujita N."/>
        </authorList>
    </citation>
    <scope>NUCLEOTIDE SEQUENCE [LARGE SCALE GENOMIC DNA]</scope>
    <source>
        <strain evidence="3">NBRC 102666 / KCTC 22515 / FYK2301M01</strain>
    </source>
</reference>
<evidence type="ECO:0000313" key="3">
    <source>
        <dbReference type="Proteomes" id="UP000007881"/>
    </source>
</evidence>
<dbReference type="Pfam" id="PF14871">
    <property type="entry name" value="GHL6"/>
    <property type="match status" value="1"/>
</dbReference>
<accession>I0IIZ0</accession>
<dbReference type="InterPro" id="IPR028212">
    <property type="entry name" value="GHL6"/>
</dbReference>
<feature type="domain" description="Beta-galactosidase trimerisation" evidence="1">
    <location>
        <begin position="381"/>
        <end position="437"/>
    </location>
</feature>
<evidence type="ECO:0000259" key="1">
    <source>
        <dbReference type="Pfam" id="PF08532"/>
    </source>
</evidence>
<dbReference type="SUPFAM" id="SSF52317">
    <property type="entry name" value="Class I glutamine amidotransferase-like"/>
    <property type="match status" value="1"/>
</dbReference>
<dbReference type="SUPFAM" id="SSF51445">
    <property type="entry name" value="(Trans)glycosidases"/>
    <property type="match status" value="1"/>
</dbReference>
<dbReference type="InterPro" id="IPR017853">
    <property type="entry name" value="GH"/>
</dbReference>
<sequence length="672" mass="75284">MKLRYRQVHLDFHTSGDIEGVGKDFDPDRFGDTLAAAGVDSINLFARCHHGYLYYPSKAFPERIHPHLARPSLLPDQIAACHDRGIRAPIYVTVQWDQFTRDAHRDWMLIDEEGRGTGRGPLEAGFYDRLDVSHPGYVSFLKEHVRELFELMPVDGLWFDIVVPVFSFDARWLKAMLKEGKDPRNPADQMAYARRVIDAFKLDMARFIRGLPQHTPDCTIYFNAGHVGPRHRSSTEAYTHYEVESLASGGWGYMHFPVAQRSGRELGKPVLGMTGKFHGSWGDFHGYKNEAAMEYEVFQMLALNGACSIGDQLHPHGELDPTTYKLIGHVFHAIEAKEPWCRGAEAVTDVAVMNPEAYATAEGLWQDETHGRTDFGVVKMLTELGTQFDLITSEKDLSGYRLVVVPDEVPVDAAFGEKLKSFVEAGGAVIASHESGLLPDGSGFAEPIASAVERVGPAEFEPDFIHPGPELLDGLDATRYVMQQRALQVRTRPGTEVLAAVERPFFNRAWQHFCSHRYTPTSFQKVYPGVTEKRIGGGRVIYFAHPVFRSYHEQAPRWIKRLVRNAMRRVLPDPIVEHDGPSSLQVSLNRQPEQGRRVLHLLHYIPERRGQAFDVIEDAIPLHGLKLTVRGSAGVASVKRVPGGEPIGFDLDGETLTFTVPKLVGHAMIEIA</sequence>
<dbReference type="GO" id="GO:0004565">
    <property type="term" value="F:beta-galactosidase activity"/>
    <property type="evidence" value="ECO:0007669"/>
    <property type="project" value="InterPro"/>
</dbReference>
<protein>
    <recommendedName>
        <fullName evidence="1">Beta-galactosidase trimerisation domain-containing protein</fullName>
    </recommendedName>
</protein>
<dbReference type="Gene3D" id="3.20.20.80">
    <property type="entry name" value="Glycosidases"/>
    <property type="match status" value="1"/>
</dbReference>
<dbReference type="Proteomes" id="UP000007881">
    <property type="component" value="Chromosome"/>
</dbReference>
<dbReference type="InterPro" id="IPR013738">
    <property type="entry name" value="Beta_galactosidase_Trimer"/>
</dbReference>
<keyword evidence="3" id="KW-1185">Reference proteome</keyword>
<dbReference type="GO" id="GO:0005975">
    <property type="term" value="P:carbohydrate metabolic process"/>
    <property type="evidence" value="ECO:0007669"/>
    <property type="project" value="InterPro"/>
</dbReference>
<dbReference type="HOGENOM" id="CLU_414293_0_0_0"/>
<dbReference type="EMBL" id="AP012338">
    <property type="protein sequence ID" value="BAM05228.1"/>
    <property type="molecule type" value="Genomic_DNA"/>
</dbReference>
<gene>
    <name evidence="2" type="ordered locus">PSMK_30690</name>
</gene>
<dbReference type="KEGG" id="phm:PSMK_30690"/>